<protein>
    <submittedName>
        <fullName evidence="1">Uncharacterized protein</fullName>
    </submittedName>
</protein>
<dbReference type="EMBL" id="JARKNE010000008">
    <property type="protein sequence ID" value="KAK5812519.1"/>
    <property type="molecule type" value="Genomic_DNA"/>
</dbReference>
<keyword evidence="2" id="KW-1185">Reference proteome</keyword>
<organism evidence="1 2">
    <name type="scientific">Gossypium arboreum</name>
    <name type="common">Tree cotton</name>
    <name type="synonym">Gossypium nanking</name>
    <dbReference type="NCBI Taxonomy" id="29729"/>
    <lineage>
        <taxon>Eukaryota</taxon>
        <taxon>Viridiplantae</taxon>
        <taxon>Streptophyta</taxon>
        <taxon>Embryophyta</taxon>
        <taxon>Tracheophyta</taxon>
        <taxon>Spermatophyta</taxon>
        <taxon>Magnoliopsida</taxon>
        <taxon>eudicotyledons</taxon>
        <taxon>Gunneridae</taxon>
        <taxon>Pentapetalae</taxon>
        <taxon>rosids</taxon>
        <taxon>malvids</taxon>
        <taxon>Malvales</taxon>
        <taxon>Malvaceae</taxon>
        <taxon>Malvoideae</taxon>
        <taxon>Gossypium</taxon>
    </lineage>
</organism>
<comment type="caution">
    <text evidence="1">The sequence shown here is derived from an EMBL/GenBank/DDBJ whole genome shotgun (WGS) entry which is preliminary data.</text>
</comment>
<evidence type="ECO:0000313" key="1">
    <source>
        <dbReference type="EMBL" id="KAK5812519.1"/>
    </source>
</evidence>
<dbReference type="Proteomes" id="UP001358586">
    <property type="component" value="Chromosome 8"/>
</dbReference>
<gene>
    <name evidence="1" type="ORF">PVK06_027951</name>
</gene>
<sequence>MIVSCLVKQMGEEHWFRRRFLRNMRIVQVSDLIDSCTRTSKVGVVEDTFSELDAKRILRIPLALVEHDDLVVWRGEPSGEYSEIEELEARNLTKQNMSVTWRPPEDGFVRINFNLAYNRHQFRSTSWLVARNNRGVVSHATLGKRLHLRLLLKVVHALGQ</sequence>
<proteinExistence type="predicted"/>
<name>A0ABR0P314_GOSAR</name>
<reference evidence="1 2" key="1">
    <citation type="submission" date="2023-03" db="EMBL/GenBank/DDBJ databases">
        <title>WGS of Gossypium arboreum.</title>
        <authorList>
            <person name="Yu D."/>
        </authorList>
    </citation>
    <scope>NUCLEOTIDE SEQUENCE [LARGE SCALE GENOMIC DNA]</scope>
    <source>
        <tissue evidence="1">Leaf</tissue>
    </source>
</reference>
<evidence type="ECO:0000313" key="2">
    <source>
        <dbReference type="Proteomes" id="UP001358586"/>
    </source>
</evidence>
<accession>A0ABR0P314</accession>